<dbReference type="GO" id="GO:0003677">
    <property type="term" value="F:DNA binding"/>
    <property type="evidence" value="ECO:0007669"/>
    <property type="project" value="UniProtKB-KW"/>
</dbReference>
<dbReference type="GO" id="GO:0003887">
    <property type="term" value="F:DNA-directed DNA polymerase activity"/>
    <property type="evidence" value="ECO:0007669"/>
    <property type="project" value="UniProtKB-KW"/>
</dbReference>
<comment type="caution">
    <text evidence="14">The sequence shown here is derived from an EMBL/GenBank/DDBJ whole genome shotgun (WGS) entry which is preliminary data.</text>
</comment>
<evidence type="ECO:0000256" key="12">
    <source>
        <dbReference type="SAM" id="MobiDB-lite"/>
    </source>
</evidence>
<evidence type="ECO:0000259" key="13">
    <source>
        <dbReference type="PROSITE" id="PS50994"/>
    </source>
</evidence>
<keyword evidence="9" id="KW-0808">Transferase</keyword>
<evidence type="ECO:0000256" key="5">
    <source>
        <dbReference type="ARBA" id="ARBA00022801"/>
    </source>
</evidence>
<dbReference type="GO" id="GO:0004190">
    <property type="term" value="F:aspartic-type endopeptidase activity"/>
    <property type="evidence" value="ECO:0007669"/>
    <property type="project" value="UniProtKB-KW"/>
</dbReference>
<reference evidence="14 15" key="1">
    <citation type="journal article" date="2023" name="Insect Mol. Biol.">
        <title>Genome sequencing provides insights into the evolution of gene families encoding plant cell wall-degrading enzymes in longhorned beetles.</title>
        <authorList>
            <person name="Shin N.R."/>
            <person name="Okamura Y."/>
            <person name="Kirsch R."/>
            <person name="Pauchet Y."/>
        </authorList>
    </citation>
    <scope>NUCLEOTIDE SEQUENCE [LARGE SCALE GENOMIC DNA]</scope>
    <source>
        <strain evidence="14">EAD_L_NR</strain>
    </source>
</reference>
<dbReference type="PANTHER" id="PTHR37984">
    <property type="entry name" value="PROTEIN CBG26694"/>
    <property type="match status" value="1"/>
</dbReference>
<dbReference type="AlphaFoldDB" id="A0AAV8V4Q0"/>
<evidence type="ECO:0000256" key="7">
    <source>
        <dbReference type="ARBA" id="ARBA00022908"/>
    </source>
</evidence>
<evidence type="ECO:0000256" key="9">
    <source>
        <dbReference type="ARBA" id="ARBA00022932"/>
    </source>
</evidence>
<keyword evidence="11" id="KW-0233">DNA recombination</keyword>
<organism evidence="14 15">
    <name type="scientific">Exocentrus adspersus</name>
    <dbReference type="NCBI Taxonomy" id="1586481"/>
    <lineage>
        <taxon>Eukaryota</taxon>
        <taxon>Metazoa</taxon>
        <taxon>Ecdysozoa</taxon>
        <taxon>Arthropoda</taxon>
        <taxon>Hexapoda</taxon>
        <taxon>Insecta</taxon>
        <taxon>Pterygota</taxon>
        <taxon>Neoptera</taxon>
        <taxon>Endopterygota</taxon>
        <taxon>Coleoptera</taxon>
        <taxon>Polyphaga</taxon>
        <taxon>Cucujiformia</taxon>
        <taxon>Chrysomeloidea</taxon>
        <taxon>Cerambycidae</taxon>
        <taxon>Lamiinae</taxon>
        <taxon>Acanthocinini</taxon>
        <taxon>Exocentrus</taxon>
    </lineage>
</organism>
<dbReference type="InterPro" id="IPR012337">
    <property type="entry name" value="RNaseH-like_sf"/>
</dbReference>
<evidence type="ECO:0000256" key="6">
    <source>
        <dbReference type="ARBA" id="ARBA00022842"/>
    </source>
</evidence>
<evidence type="ECO:0000313" key="14">
    <source>
        <dbReference type="EMBL" id="KAJ8909250.1"/>
    </source>
</evidence>
<feature type="region of interest" description="Disordered" evidence="12">
    <location>
        <begin position="408"/>
        <end position="440"/>
    </location>
</feature>
<feature type="non-terminal residue" evidence="14">
    <location>
        <position position="1"/>
    </location>
</feature>
<dbReference type="InterPro" id="IPR036397">
    <property type="entry name" value="RNaseH_sf"/>
</dbReference>
<dbReference type="EMBL" id="JANEYG010000787">
    <property type="protein sequence ID" value="KAJ8909250.1"/>
    <property type="molecule type" value="Genomic_DNA"/>
</dbReference>
<keyword evidence="2" id="KW-0645">Protease</keyword>
<dbReference type="Gene3D" id="3.30.420.10">
    <property type="entry name" value="Ribonuclease H-like superfamily/Ribonuclease H"/>
    <property type="match status" value="1"/>
</dbReference>
<dbReference type="GO" id="GO:0006310">
    <property type="term" value="P:DNA recombination"/>
    <property type="evidence" value="ECO:0007669"/>
    <property type="project" value="UniProtKB-KW"/>
</dbReference>
<keyword evidence="5" id="KW-0378">Hydrolase</keyword>
<accession>A0AAV8V4Q0</accession>
<keyword evidence="8" id="KW-0695">RNA-directed DNA polymerase</keyword>
<keyword evidence="4" id="KW-0064">Aspartyl protease</keyword>
<dbReference type="Pfam" id="PF24626">
    <property type="entry name" value="SH3_Tf2-1"/>
    <property type="match status" value="1"/>
</dbReference>
<dbReference type="SUPFAM" id="SSF53098">
    <property type="entry name" value="Ribonuclease H-like"/>
    <property type="match status" value="1"/>
</dbReference>
<keyword evidence="10" id="KW-0238">DNA-binding</keyword>
<feature type="compositionally biased region" description="Basic residues" evidence="12">
    <location>
        <begin position="422"/>
        <end position="433"/>
    </location>
</feature>
<name>A0AAV8V4Q0_9CUCU</name>
<protein>
    <recommendedName>
        <fullName evidence="1">RNA-directed DNA polymerase</fullName>
        <ecNumber evidence="1">2.7.7.49</ecNumber>
    </recommendedName>
</protein>
<dbReference type="PROSITE" id="PS50994">
    <property type="entry name" value="INTEGRASE"/>
    <property type="match status" value="1"/>
</dbReference>
<feature type="compositionally biased region" description="Basic and acidic residues" evidence="12">
    <location>
        <begin position="320"/>
        <end position="336"/>
    </location>
</feature>
<dbReference type="Pfam" id="PF17921">
    <property type="entry name" value="Integrase_H2C2"/>
    <property type="match status" value="1"/>
</dbReference>
<dbReference type="Gene3D" id="1.10.340.70">
    <property type="match status" value="1"/>
</dbReference>
<sequence>TIDLPNKDSLEVRQEQLQDPEVKKVISALEEGSPEESCPWAHRGYLMNQGVLYRYTQDGDEEEAQLVVPSHKQAEVLQQYHDAPTAGHYGIEHTLPKIRTKYFLPGMRASVAKYIKECAQCQRYKATNLKPAGLLQTPAIQQRFEVLAVDLFGSLPPGPQQERWVLIIEDYATRWIELFALESATADQCAWTLVYEVFLRYGFPRRLISDNGSQFISSIMQQITYCLDIDHRFTPVYHPSGNPVERRNRELKTQLSILLGQDHAQWPSKLSSIRFAMNTTRCPMELQYDLRQVVVNDNFIPEVTPRLLRMVDTMLVVRDTHEREQDRRKEYADSHRRPGNAYAPGDKVWVATHGHSSTRRGQTSKFYPKRDGPYIILSATGPNSYQIADPAKPTKAIGTYHTSALTPVVESSKEPPVAPIRALRKRGRPRKTTQTRDQST</sequence>
<evidence type="ECO:0000256" key="3">
    <source>
        <dbReference type="ARBA" id="ARBA00022723"/>
    </source>
</evidence>
<keyword evidence="6" id="KW-0460">Magnesium</keyword>
<proteinExistence type="predicted"/>
<keyword evidence="7" id="KW-0229">DNA integration</keyword>
<evidence type="ECO:0000256" key="10">
    <source>
        <dbReference type="ARBA" id="ARBA00023125"/>
    </source>
</evidence>
<dbReference type="InterPro" id="IPR041588">
    <property type="entry name" value="Integrase_H2C2"/>
</dbReference>
<dbReference type="InterPro" id="IPR001584">
    <property type="entry name" value="Integrase_cat-core"/>
</dbReference>
<dbReference type="InterPro" id="IPR056924">
    <property type="entry name" value="SH3_Tf2-1"/>
</dbReference>
<dbReference type="Pfam" id="PF00665">
    <property type="entry name" value="rve"/>
    <property type="match status" value="1"/>
</dbReference>
<feature type="region of interest" description="Disordered" evidence="12">
    <location>
        <begin position="320"/>
        <end position="346"/>
    </location>
</feature>
<dbReference type="GO" id="GO:0006508">
    <property type="term" value="P:proteolysis"/>
    <property type="evidence" value="ECO:0007669"/>
    <property type="project" value="UniProtKB-KW"/>
</dbReference>
<dbReference type="GO" id="GO:0046872">
    <property type="term" value="F:metal ion binding"/>
    <property type="evidence" value="ECO:0007669"/>
    <property type="project" value="UniProtKB-KW"/>
</dbReference>
<evidence type="ECO:0000256" key="2">
    <source>
        <dbReference type="ARBA" id="ARBA00022670"/>
    </source>
</evidence>
<keyword evidence="15" id="KW-1185">Reference proteome</keyword>
<dbReference type="PANTHER" id="PTHR37984:SF5">
    <property type="entry name" value="PROTEIN NYNRIN-LIKE"/>
    <property type="match status" value="1"/>
</dbReference>
<keyword evidence="9" id="KW-0548">Nucleotidyltransferase</keyword>
<evidence type="ECO:0000256" key="8">
    <source>
        <dbReference type="ARBA" id="ARBA00022918"/>
    </source>
</evidence>
<dbReference type="GO" id="GO:0015074">
    <property type="term" value="P:DNA integration"/>
    <property type="evidence" value="ECO:0007669"/>
    <property type="project" value="UniProtKB-KW"/>
</dbReference>
<evidence type="ECO:0000256" key="1">
    <source>
        <dbReference type="ARBA" id="ARBA00012493"/>
    </source>
</evidence>
<dbReference type="EC" id="2.7.7.49" evidence="1"/>
<dbReference type="FunFam" id="1.10.340.70:FF:000001">
    <property type="entry name" value="Retrovirus-related Pol polyprotein from transposon gypsy-like Protein"/>
    <property type="match status" value="1"/>
</dbReference>
<gene>
    <name evidence="14" type="ORF">NQ315_012582</name>
</gene>
<dbReference type="Proteomes" id="UP001159042">
    <property type="component" value="Unassembled WGS sequence"/>
</dbReference>
<keyword evidence="3" id="KW-0479">Metal-binding</keyword>
<feature type="domain" description="Integrase catalytic" evidence="13">
    <location>
        <begin position="134"/>
        <end position="298"/>
    </location>
</feature>
<keyword evidence="9" id="KW-0239">DNA-directed DNA polymerase</keyword>
<dbReference type="InterPro" id="IPR050951">
    <property type="entry name" value="Retrovirus_Pol_polyprotein"/>
</dbReference>
<evidence type="ECO:0000313" key="15">
    <source>
        <dbReference type="Proteomes" id="UP001159042"/>
    </source>
</evidence>
<evidence type="ECO:0000256" key="4">
    <source>
        <dbReference type="ARBA" id="ARBA00022750"/>
    </source>
</evidence>
<dbReference type="GO" id="GO:0003964">
    <property type="term" value="F:RNA-directed DNA polymerase activity"/>
    <property type="evidence" value="ECO:0007669"/>
    <property type="project" value="UniProtKB-KW"/>
</dbReference>
<evidence type="ECO:0000256" key="11">
    <source>
        <dbReference type="ARBA" id="ARBA00023172"/>
    </source>
</evidence>